<dbReference type="RefSeq" id="WP_170094930.1">
    <property type="nucleotide sequence ID" value="NZ_WOYG01000001.1"/>
</dbReference>
<gene>
    <name evidence="2" type="ORF">GOC74_14905</name>
</gene>
<comment type="caution">
    <text evidence="2">The sequence shown here is derived from an EMBL/GenBank/DDBJ whole genome shotgun (WGS) entry which is preliminary data.</text>
</comment>
<dbReference type="AlphaFoldDB" id="A0A847UG47"/>
<reference evidence="2" key="1">
    <citation type="submission" date="2019-12" db="EMBL/GenBank/DDBJ databases">
        <title>Whole-genome sequence of Halomicrobium mukohataei pws1.</title>
        <authorList>
            <person name="Verma D.K."/>
            <person name="Gopal K."/>
            <person name="Prasad E.S."/>
        </authorList>
    </citation>
    <scope>NUCLEOTIDE SEQUENCE</scope>
    <source>
        <strain evidence="2">Pws1</strain>
    </source>
</reference>
<feature type="region of interest" description="Disordered" evidence="1">
    <location>
        <begin position="1"/>
        <end position="36"/>
    </location>
</feature>
<name>A0A847UG47_9EURY</name>
<feature type="compositionally biased region" description="Basic and acidic residues" evidence="1">
    <location>
        <begin position="1"/>
        <end position="19"/>
    </location>
</feature>
<dbReference type="EMBL" id="WOYG01000001">
    <property type="protein sequence ID" value="NLV11217.1"/>
    <property type="molecule type" value="Genomic_DNA"/>
</dbReference>
<sequence>MSDNAHADERDSTEERRSEPGLPSAVETTETYETDEGTVFYDAENPLAWLQTDSAVALTERL</sequence>
<proteinExistence type="predicted"/>
<organism evidence="2 3">
    <name type="scientific">Halomicrobium mukohataei</name>
    <dbReference type="NCBI Taxonomy" id="57705"/>
    <lineage>
        <taxon>Archaea</taxon>
        <taxon>Methanobacteriati</taxon>
        <taxon>Methanobacteriota</taxon>
        <taxon>Stenosarchaea group</taxon>
        <taxon>Halobacteria</taxon>
        <taxon>Halobacteriales</taxon>
        <taxon>Haloarculaceae</taxon>
        <taxon>Halomicrobium</taxon>
    </lineage>
</organism>
<evidence type="ECO:0000313" key="2">
    <source>
        <dbReference type="EMBL" id="NLV11217.1"/>
    </source>
</evidence>
<dbReference type="InterPro" id="IPR055755">
    <property type="entry name" value="DUF7331"/>
</dbReference>
<dbReference type="Proteomes" id="UP000608662">
    <property type="component" value="Unassembled WGS sequence"/>
</dbReference>
<protein>
    <submittedName>
        <fullName evidence="2">Uncharacterized protein</fullName>
    </submittedName>
</protein>
<evidence type="ECO:0000313" key="3">
    <source>
        <dbReference type="Proteomes" id="UP000608662"/>
    </source>
</evidence>
<evidence type="ECO:0000256" key="1">
    <source>
        <dbReference type="SAM" id="MobiDB-lite"/>
    </source>
</evidence>
<accession>A0A847UG47</accession>
<dbReference type="Pfam" id="PF24018">
    <property type="entry name" value="DUF7331"/>
    <property type="match status" value="1"/>
</dbReference>
<dbReference type="GeneID" id="94360929"/>